<sequence length="124" mass="13551">LNCARLLPRTATIQITGPDASDYWVQNASKTITWSYTKGDPSPISILIVNENVDILNGAFSIDEYVDVSLKSFTITNVTLKTGTGYAVEFVNPSNHSDVYATGPKFEVKVAGSVFFHGSFSYFT</sequence>
<accession>A0ACB6ZQ55</accession>
<dbReference type="Proteomes" id="UP000886501">
    <property type="component" value="Unassembled WGS sequence"/>
</dbReference>
<evidence type="ECO:0000313" key="2">
    <source>
        <dbReference type="Proteomes" id="UP000886501"/>
    </source>
</evidence>
<dbReference type="EMBL" id="MU117977">
    <property type="protein sequence ID" value="KAF9651271.1"/>
    <property type="molecule type" value="Genomic_DNA"/>
</dbReference>
<proteinExistence type="predicted"/>
<feature type="non-terminal residue" evidence="1">
    <location>
        <position position="1"/>
    </location>
</feature>
<evidence type="ECO:0000313" key="1">
    <source>
        <dbReference type="EMBL" id="KAF9651271.1"/>
    </source>
</evidence>
<organism evidence="1 2">
    <name type="scientific">Thelephora ganbajun</name>
    <name type="common">Ganba fungus</name>
    <dbReference type="NCBI Taxonomy" id="370292"/>
    <lineage>
        <taxon>Eukaryota</taxon>
        <taxon>Fungi</taxon>
        <taxon>Dikarya</taxon>
        <taxon>Basidiomycota</taxon>
        <taxon>Agaricomycotina</taxon>
        <taxon>Agaricomycetes</taxon>
        <taxon>Thelephorales</taxon>
        <taxon>Thelephoraceae</taxon>
        <taxon>Thelephora</taxon>
    </lineage>
</organism>
<comment type="caution">
    <text evidence="1">The sequence shown here is derived from an EMBL/GenBank/DDBJ whole genome shotgun (WGS) entry which is preliminary data.</text>
</comment>
<reference evidence="1" key="1">
    <citation type="submission" date="2019-10" db="EMBL/GenBank/DDBJ databases">
        <authorList>
            <consortium name="DOE Joint Genome Institute"/>
            <person name="Kuo A."/>
            <person name="Miyauchi S."/>
            <person name="Kiss E."/>
            <person name="Drula E."/>
            <person name="Kohler A."/>
            <person name="Sanchez-Garcia M."/>
            <person name="Andreopoulos B."/>
            <person name="Barry K.W."/>
            <person name="Bonito G."/>
            <person name="Buee M."/>
            <person name="Carver A."/>
            <person name="Chen C."/>
            <person name="Cichocki N."/>
            <person name="Clum A."/>
            <person name="Culley D."/>
            <person name="Crous P.W."/>
            <person name="Fauchery L."/>
            <person name="Girlanda M."/>
            <person name="Hayes R."/>
            <person name="Keri Z."/>
            <person name="Labutti K."/>
            <person name="Lipzen A."/>
            <person name="Lombard V."/>
            <person name="Magnuson J."/>
            <person name="Maillard F."/>
            <person name="Morin E."/>
            <person name="Murat C."/>
            <person name="Nolan M."/>
            <person name="Ohm R."/>
            <person name="Pangilinan J."/>
            <person name="Pereira M."/>
            <person name="Perotto S."/>
            <person name="Peter M."/>
            <person name="Riley R."/>
            <person name="Sitrit Y."/>
            <person name="Stielow B."/>
            <person name="Szollosi G."/>
            <person name="Zifcakova L."/>
            <person name="Stursova M."/>
            <person name="Spatafora J.W."/>
            <person name="Tedersoo L."/>
            <person name="Vaario L.-M."/>
            <person name="Yamada A."/>
            <person name="Yan M."/>
            <person name="Wang P."/>
            <person name="Xu J."/>
            <person name="Bruns T."/>
            <person name="Baldrian P."/>
            <person name="Vilgalys R."/>
            <person name="Henrissat B."/>
            <person name="Grigoriev I.V."/>
            <person name="Hibbett D."/>
            <person name="Nagy L.G."/>
            <person name="Martin F.M."/>
        </authorList>
    </citation>
    <scope>NUCLEOTIDE SEQUENCE</scope>
    <source>
        <strain evidence="1">P2</strain>
    </source>
</reference>
<gene>
    <name evidence="1" type="ORF">BDM02DRAFT_3091723</name>
</gene>
<name>A0ACB6ZQ55_THEGA</name>
<protein>
    <submittedName>
        <fullName evidence="1">Uncharacterized protein</fullName>
    </submittedName>
</protein>
<keyword evidence="2" id="KW-1185">Reference proteome</keyword>
<reference evidence="1" key="2">
    <citation type="journal article" date="2020" name="Nat. Commun.">
        <title>Large-scale genome sequencing of mycorrhizal fungi provides insights into the early evolution of symbiotic traits.</title>
        <authorList>
            <person name="Miyauchi S."/>
            <person name="Kiss E."/>
            <person name="Kuo A."/>
            <person name="Drula E."/>
            <person name="Kohler A."/>
            <person name="Sanchez-Garcia M."/>
            <person name="Morin E."/>
            <person name="Andreopoulos B."/>
            <person name="Barry K.W."/>
            <person name="Bonito G."/>
            <person name="Buee M."/>
            <person name="Carver A."/>
            <person name="Chen C."/>
            <person name="Cichocki N."/>
            <person name="Clum A."/>
            <person name="Culley D."/>
            <person name="Crous P.W."/>
            <person name="Fauchery L."/>
            <person name="Girlanda M."/>
            <person name="Hayes R.D."/>
            <person name="Keri Z."/>
            <person name="LaButti K."/>
            <person name="Lipzen A."/>
            <person name="Lombard V."/>
            <person name="Magnuson J."/>
            <person name="Maillard F."/>
            <person name="Murat C."/>
            <person name="Nolan M."/>
            <person name="Ohm R.A."/>
            <person name="Pangilinan J."/>
            <person name="Pereira M.F."/>
            <person name="Perotto S."/>
            <person name="Peter M."/>
            <person name="Pfister S."/>
            <person name="Riley R."/>
            <person name="Sitrit Y."/>
            <person name="Stielow J.B."/>
            <person name="Szollosi G."/>
            <person name="Zifcakova L."/>
            <person name="Stursova M."/>
            <person name="Spatafora J.W."/>
            <person name="Tedersoo L."/>
            <person name="Vaario L.M."/>
            <person name="Yamada A."/>
            <person name="Yan M."/>
            <person name="Wang P."/>
            <person name="Xu J."/>
            <person name="Bruns T."/>
            <person name="Baldrian P."/>
            <person name="Vilgalys R."/>
            <person name="Dunand C."/>
            <person name="Henrissat B."/>
            <person name="Grigoriev I.V."/>
            <person name="Hibbett D."/>
            <person name="Nagy L.G."/>
            <person name="Martin F.M."/>
        </authorList>
    </citation>
    <scope>NUCLEOTIDE SEQUENCE</scope>
    <source>
        <strain evidence="1">P2</strain>
    </source>
</reference>